<dbReference type="Proteomes" id="UP000799766">
    <property type="component" value="Unassembled WGS sequence"/>
</dbReference>
<gene>
    <name evidence="1" type="ORF">BDY21DRAFT_291947</name>
</gene>
<evidence type="ECO:0000313" key="1">
    <source>
        <dbReference type="EMBL" id="KAF2454040.1"/>
    </source>
</evidence>
<protein>
    <submittedName>
        <fullName evidence="1">Uncharacterized protein</fullName>
    </submittedName>
</protein>
<proteinExistence type="predicted"/>
<dbReference type="OrthoDB" id="4415650at2759"/>
<name>A0A6A6NQF4_9PEZI</name>
<dbReference type="EMBL" id="MU001693">
    <property type="protein sequence ID" value="KAF2454040.1"/>
    <property type="molecule type" value="Genomic_DNA"/>
</dbReference>
<accession>A0A6A6NQF4</accession>
<sequence>MSTPILFTIDGSGRHEVISLKPSSTSMANLSSAISGAAAGSPNCEEFMSKYKSAKEESVTQVRVRWCTAGRDSKAWPSSTILHESNCAAVLSLMDPAKDTLEVKMRAQAD</sequence>
<reference evidence="1" key="1">
    <citation type="journal article" date="2020" name="Stud. Mycol.">
        <title>101 Dothideomycetes genomes: a test case for predicting lifestyles and emergence of pathogens.</title>
        <authorList>
            <person name="Haridas S."/>
            <person name="Albert R."/>
            <person name="Binder M."/>
            <person name="Bloem J."/>
            <person name="Labutti K."/>
            <person name="Salamov A."/>
            <person name="Andreopoulos B."/>
            <person name="Baker S."/>
            <person name="Barry K."/>
            <person name="Bills G."/>
            <person name="Bluhm B."/>
            <person name="Cannon C."/>
            <person name="Castanera R."/>
            <person name="Culley D."/>
            <person name="Daum C."/>
            <person name="Ezra D."/>
            <person name="Gonzalez J."/>
            <person name="Henrissat B."/>
            <person name="Kuo A."/>
            <person name="Liang C."/>
            <person name="Lipzen A."/>
            <person name="Lutzoni F."/>
            <person name="Magnuson J."/>
            <person name="Mondo S."/>
            <person name="Nolan M."/>
            <person name="Ohm R."/>
            <person name="Pangilinan J."/>
            <person name="Park H.-J."/>
            <person name="Ramirez L."/>
            <person name="Alfaro M."/>
            <person name="Sun H."/>
            <person name="Tritt A."/>
            <person name="Yoshinaga Y."/>
            <person name="Zwiers L.-H."/>
            <person name="Turgeon B."/>
            <person name="Goodwin S."/>
            <person name="Spatafora J."/>
            <person name="Crous P."/>
            <person name="Grigoriev I."/>
        </authorList>
    </citation>
    <scope>NUCLEOTIDE SEQUENCE</scope>
    <source>
        <strain evidence="1">ATCC 16933</strain>
    </source>
</reference>
<evidence type="ECO:0000313" key="2">
    <source>
        <dbReference type="Proteomes" id="UP000799766"/>
    </source>
</evidence>
<dbReference type="AlphaFoldDB" id="A0A6A6NQF4"/>
<organism evidence="1 2">
    <name type="scientific">Lineolata rhizophorae</name>
    <dbReference type="NCBI Taxonomy" id="578093"/>
    <lineage>
        <taxon>Eukaryota</taxon>
        <taxon>Fungi</taxon>
        <taxon>Dikarya</taxon>
        <taxon>Ascomycota</taxon>
        <taxon>Pezizomycotina</taxon>
        <taxon>Dothideomycetes</taxon>
        <taxon>Dothideomycetes incertae sedis</taxon>
        <taxon>Lineolatales</taxon>
        <taxon>Lineolataceae</taxon>
        <taxon>Lineolata</taxon>
    </lineage>
</organism>
<keyword evidence="2" id="KW-1185">Reference proteome</keyword>